<evidence type="ECO:0000313" key="1">
    <source>
        <dbReference type="EMBL" id="CAB1451768.1"/>
    </source>
</evidence>
<reference evidence="1" key="1">
    <citation type="submission" date="2020-03" db="EMBL/GenBank/DDBJ databases">
        <authorList>
            <person name="Weist P."/>
        </authorList>
    </citation>
    <scope>NUCLEOTIDE SEQUENCE</scope>
</reference>
<feature type="non-terminal residue" evidence="1">
    <location>
        <position position="1"/>
    </location>
</feature>
<evidence type="ECO:0000313" key="2">
    <source>
        <dbReference type="Proteomes" id="UP001153269"/>
    </source>
</evidence>
<accession>A0A9N7Z123</accession>
<comment type="caution">
    <text evidence="1">The sequence shown here is derived from an EMBL/GenBank/DDBJ whole genome shotgun (WGS) entry which is preliminary data.</text>
</comment>
<proteinExistence type="predicted"/>
<keyword evidence="2" id="KW-1185">Reference proteome</keyword>
<dbReference type="Proteomes" id="UP001153269">
    <property type="component" value="Unassembled WGS sequence"/>
</dbReference>
<gene>
    <name evidence="1" type="ORF">PLEPLA_LOCUS39494</name>
</gene>
<organism evidence="1 2">
    <name type="scientific">Pleuronectes platessa</name>
    <name type="common">European plaice</name>
    <dbReference type="NCBI Taxonomy" id="8262"/>
    <lineage>
        <taxon>Eukaryota</taxon>
        <taxon>Metazoa</taxon>
        <taxon>Chordata</taxon>
        <taxon>Craniata</taxon>
        <taxon>Vertebrata</taxon>
        <taxon>Euteleostomi</taxon>
        <taxon>Actinopterygii</taxon>
        <taxon>Neopterygii</taxon>
        <taxon>Teleostei</taxon>
        <taxon>Neoteleostei</taxon>
        <taxon>Acanthomorphata</taxon>
        <taxon>Carangaria</taxon>
        <taxon>Pleuronectiformes</taxon>
        <taxon>Pleuronectoidei</taxon>
        <taxon>Pleuronectidae</taxon>
        <taxon>Pleuronectes</taxon>
    </lineage>
</organism>
<dbReference type="EMBL" id="CADEAL010004102">
    <property type="protein sequence ID" value="CAB1451768.1"/>
    <property type="molecule type" value="Genomic_DNA"/>
</dbReference>
<protein>
    <submittedName>
        <fullName evidence="1">Uncharacterized protein</fullName>
    </submittedName>
</protein>
<name>A0A9N7Z123_PLEPL</name>
<dbReference type="AlphaFoldDB" id="A0A9N7Z123"/>
<sequence length="59" mass="6432">MCRGERFSWSLQTPSSLLAAVLSEPASGPQLKTIRICWNFLLSIPPQSEGEANGAFPLK</sequence>